<dbReference type="Proteomes" id="UP001059672">
    <property type="component" value="Chromosome"/>
</dbReference>
<sequence length="374" mass="40730">MAVYVFRVDASLEIGSGHVMRCLTLAGALKVQGAECHFICREHPGNLIEHIRSKGYGVYTLAQAHQAPDGGASVLTVDEGSCEKVHLAHTHWLGVTQHQDADDCAVILRKLQPDWLIVDHYALDARWQAAHKPYYRKLMVIDDLADRSHLCDLLLDQTSGRSSDDYNPWVPSGCTVLCGSQYALLRPEFAALRPYSLRRRESPKLEHLLITMGGVDKDNATGQVLQALASSELPANCQITVVMGATAPWLTEVRQQAEQLPWPTTVRVGVSDMAQLMADSDLAIGAAGATSWERCCLGLPTIMLVLADNQRAIAQALCTAGAALLADSAMLKERRLITRQQMEPRTLSAMSASAATVTDGLGTSQVITFFNRQG</sequence>
<reference evidence="2" key="1">
    <citation type="submission" date="2021-04" db="EMBL/GenBank/DDBJ databases">
        <title>Oceanospirillales bacteria with DddD are important DMSP degraders in coastal seawater.</title>
        <authorList>
            <person name="Liu J."/>
        </authorList>
    </citation>
    <scope>NUCLEOTIDE SEQUENCE</scope>
    <source>
        <strain evidence="2">D13-4</strain>
    </source>
</reference>
<dbReference type="RefSeq" id="WP_255838070.1">
    <property type="nucleotide sequence ID" value="NZ_CP073346.1"/>
</dbReference>
<feature type="domain" description="Glycosyl transferase family 28 C-terminal" evidence="1">
    <location>
        <begin position="210"/>
        <end position="338"/>
    </location>
</feature>
<organism evidence="2 3">
    <name type="scientific">Pseudomonas benzenivorans</name>
    <dbReference type="NCBI Taxonomy" id="556533"/>
    <lineage>
        <taxon>Bacteria</taxon>
        <taxon>Pseudomonadati</taxon>
        <taxon>Pseudomonadota</taxon>
        <taxon>Gammaproteobacteria</taxon>
        <taxon>Pseudomonadales</taxon>
        <taxon>Pseudomonadaceae</taxon>
        <taxon>Pseudomonas</taxon>
    </lineage>
</organism>
<dbReference type="SUPFAM" id="SSF53756">
    <property type="entry name" value="UDP-Glycosyltransferase/glycogen phosphorylase"/>
    <property type="match status" value="1"/>
</dbReference>
<name>A0ABY5H598_9PSED</name>
<gene>
    <name evidence="2" type="primary">pseG</name>
    <name evidence="2" type="ORF">KDW96_20450</name>
</gene>
<accession>A0ABY5H598</accession>
<keyword evidence="2" id="KW-0378">Hydrolase</keyword>
<dbReference type="InterPro" id="IPR007235">
    <property type="entry name" value="Glyco_trans_28_C"/>
</dbReference>
<evidence type="ECO:0000313" key="3">
    <source>
        <dbReference type="Proteomes" id="UP001059672"/>
    </source>
</evidence>
<protein>
    <submittedName>
        <fullName evidence="2">UDP-2,4-diacetamido-2,4, 6-trideoxy-beta-L-altropyranose hydrolase</fullName>
        <ecNumber evidence="2">3.6.1.57</ecNumber>
    </submittedName>
</protein>
<keyword evidence="3" id="KW-1185">Reference proteome</keyword>
<dbReference type="EMBL" id="CP073346">
    <property type="protein sequence ID" value="UTW07486.1"/>
    <property type="molecule type" value="Genomic_DNA"/>
</dbReference>
<dbReference type="PANTHER" id="PTHR21015:SF22">
    <property type="entry name" value="GLYCOSYLTRANSFERASE"/>
    <property type="match status" value="1"/>
</dbReference>
<dbReference type="Gene3D" id="3.40.50.11190">
    <property type="match status" value="1"/>
</dbReference>
<dbReference type="EC" id="3.6.1.57" evidence="2"/>
<evidence type="ECO:0000313" key="2">
    <source>
        <dbReference type="EMBL" id="UTW07486.1"/>
    </source>
</evidence>
<dbReference type="NCBIfam" id="TIGR03590">
    <property type="entry name" value="PseG"/>
    <property type="match status" value="1"/>
</dbReference>
<dbReference type="Gene3D" id="3.40.50.2000">
    <property type="entry name" value="Glycogen Phosphorylase B"/>
    <property type="match status" value="1"/>
</dbReference>
<proteinExistence type="predicted"/>
<dbReference type="InterPro" id="IPR020023">
    <property type="entry name" value="PseG"/>
</dbReference>
<evidence type="ECO:0000259" key="1">
    <source>
        <dbReference type="Pfam" id="PF04101"/>
    </source>
</evidence>
<dbReference type="Pfam" id="PF04101">
    <property type="entry name" value="Glyco_tran_28_C"/>
    <property type="match status" value="1"/>
</dbReference>
<dbReference type="GO" id="GO:0016787">
    <property type="term" value="F:hydrolase activity"/>
    <property type="evidence" value="ECO:0007669"/>
    <property type="project" value="UniProtKB-KW"/>
</dbReference>
<dbReference type="PANTHER" id="PTHR21015">
    <property type="entry name" value="UDP-N-ACETYLGLUCOSAMINE--N-ACETYLMURAMYL-(PENTAPEPTIDE) PYROPHOSPHORYL-UNDECAPRENOL N-ACETYLGLUCOSAMINE TRANSFERASE 1"/>
    <property type="match status" value="1"/>
</dbReference>